<keyword evidence="2" id="KW-1185">Reference proteome</keyword>
<reference evidence="1 2" key="1">
    <citation type="submission" date="2023-03" db="EMBL/GenBank/DDBJ databases">
        <title>Novel Species.</title>
        <authorList>
            <person name="Ma S."/>
        </authorList>
    </citation>
    <scope>NUCLEOTIDE SEQUENCE [LARGE SCALE GENOMIC DNA]</scope>
    <source>
        <strain evidence="1 2">B11</strain>
    </source>
</reference>
<dbReference type="InterPro" id="IPR036388">
    <property type="entry name" value="WH-like_DNA-bd_sf"/>
</dbReference>
<name>A0ABZ2YAH3_9BACT</name>
<gene>
    <name evidence="1" type="ORF">QBE54_08225</name>
</gene>
<evidence type="ECO:0000313" key="1">
    <source>
        <dbReference type="EMBL" id="WZL75572.1"/>
    </source>
</evidence>
<sequence>MQTFIKLPHEVVVRLGEIACERKCPSVFPVYLALLFHADRKGKCFPSYGRIKEVSGISSDASVRKALRILEECGLIRREKRHGMHGNSIYYLQTSLNEETLSEEHTSINEECTLLNGEHTSMSEAPNFNQCSPKLQPLKSQTSMVEEELYSFNYNHLTISHLTKGKNENEREKARTYQPFAEREKWEKKIKEAMSALLGRDIVPLEQYFLEKALFSIPGEELLQFLEERYLSHPQEFKEQGLFILEEIS</sequence>
<accession>A0ABZ2YAH3</accession>
<dbReference type="SUPFAM" id="SSF46785">
    <property type="entry name" value="Winged helix' DNA-binding domain"/>
    <property type="match status" value="1"/>
</dbReference>
<organism evidence="1 2">
    <name type="scientific">Thermatribacter velox</name>
    <dbReference type="NCBI Taxonomy" id="3039681"/>
    <lineage>
        <taxon>Bacteria</taxon>
        <taxon>Pseudomonadati</taxon>
        <taxon>Atribacterota</taxon>
        <taxon>Atribacteria</taxon>
        <taxon>Atribacterales</taxon>
        <taxon>Thermatribacteraceae</taxon>
        <taxon>Thermatribacter</taxon>
    </lineage>
</organism>
<dbReference type="Gene3D" id="1.10.10.10">
    <property type="entry name" value="Winged helix-like DNA-binding domain superfamily/Winged helix DNA-binding domain"/>
    <property type="match status" value="1"/>
</dbReference>
<evidence type="ECO:0000313" key="2">
    <source>
        <dbReference type="Proteomes" id="UP001461341"/>
    </source>
</evidence>
<protein>
    <submittedName>
        <fullName evidence="1">Helix-turn-helix domain-containing protein</fullName>
    </submittedName>
</protein>
<dbReference type="Proteomes" id="UP001461341">
    <property type="component" value="Chromosome"/>
</dbReference>
<dbReference type="InterPro" id="IPR036390">
    <property type="entry name" value="WH_DNA-bd_sf"/>
</dbReference>
<dbReference type="RefSeq" id="WP_369017721.1">
    <property type="nucleotide sequence ID" value="NZ_CP121689.1"/>
</dbReference>
<proteinExistence type="predicted"/>
<dbReference type="EMBL" id="CP121689">
    <property type="protein sequence ID" value="WZL75572.1"/>
    <property type="molecule type" value="Genomic_DNA"/>
</dbReference>
<dbReference type="Pfam" id="PF13730">
    <property type="entry name" value="HTH_36"/>
    <property type="match status" value="1"/>
</dbReference>